<keyword evidence="4" id="KW-0472">Membrane</keyword>
<dbReference type="Gene3D" id="3.40.720.10">
    <property type="entry name" value="Alkaline Phosphatase, subunit A"/>
    <property type="match status" value="1"/>
</dbReference>
<reference evidence="5 6" key="1">
    <citation type="submission" date="2024-07" db="EMBL/GenBank/DDBJ databases">
        <authorList>
            <person name="Akdeniz Z."/>
        </authorList>
    </citation>
    <scope>NUCLEOTIDE SEQUENCE [LARGE SCALE GENOMIC DNA]</scope>
</reference>
<sequence>MLPSIVLVIVDGMGPTTMEAARIVEYGNSNSSFINFFDSVRPVSTQNIDNNLTDSAAGGTAISTGYRTANGRLGMDENGVSLQNMVEYMRVNHPEYVTGVISKVYSGHATPAAFLVHSGDRQNSGNIYQSMLDYSKADLIVGAGYEHAKPFESKFKAQKYNFITPTAFKNNKNIINETSLPLITTMDDSEYIPFFMDEPESTLIRVVRQSISRLNQTGPFFLMVECSLVDFGGHENNGTKMIGDMIEADMLLRELMEMKDLKTVVVADHETGGVSITGDLKGLDGIPLPREANGTEAHVIRQKRIDQLGLKYSTGKHSNSFVTFGAHGFGPVNWVKTTSDVRRFINLYLDGVEPTPYDGCVKNEAENIFNDRFYYKPEEEGKKHNKNGRIVVGIVVGIACVLAAVGIVALVYALVKRNRKGKFIKMEDTRQTLQISNIPEAE</sequence>
<protein>
    <recommendedName>
        <fullName evidence="1">alkaline phosphatase</fullName>
        <ecNumber evidence="1">3.1.3.1</ecNumber>
    </recommendedName>
</protein>
<evidence type="ECO:0000313" key="6">
    <source>
        <dbReference type="Proteomes" id="UP001642409"/>
    </source>
</evidence>
<evidence type="ECO:0000256" key="1">
    <source>
        <dbReference type="ARBA" id="ARBA00012647"/>
    </source>
</evidence>
<dbReference type="SUPFAM" id="SSF53649">
    <property type="entry name" value="Alkaline phosphatase-like"/>
    <property type="match status" value="1"/>
</dbReference>
<dbReference type="SMART" id="SM00098">
    <property type="entry name" value="alkPPc"/>
    <property type="match status" value="1"/>
</dbReference>
<comment type="caution">
    <text evidence="5">The sequence shown here is derived from an EMBL/GenBank/DDBJ whole genome shotgun (WGS) entry which is preliminary data.</text>
</comment>
<feature type="transmembrane region" description="Helical" evidence="4">
    <location>
        <begin position="390"/>
        <end position="415"/>
    </location>
</feature>
<organism evidence="5 6">
    <name type="scientific">Hexamita inflata</name>
    <dbReference type="NCBI Taxonomy" id="28002"/>
    <lineage>
        <taxon>Eukaryota</taxon>
        <taxon>Metamonada</taxon>
        <taxon>Diplomonadida</taxon>
        <taxon>Hexamitidae</taxon>
        <taxon>Hexamitinae</taxon>
        <taxon>Hexamita</taxon>
    </lineage>
</organism>
<keyword evidence="4" id="KW-0812">Transmembrane</keyword>
<dbReference type="PANTHER" id="PTHR11596:SF5">
    <property type="entry name" value="ALKALINE PHOSPHATASE"/>
    <property type="match status" value="1"/>
</dbReference>
<keyword evidence="2" id="KW-0597">Phosphoprotein</keyword>
<evidence type="ECO:0000256" key="3">
    <source>
        <dbReference type="RuleBase" id="RU003946"/>
    </source>
</evidence>
<evidence type="ECO:0000313" key="5">
    <source>
        <dbReference type="EMBL" id="CAL6062179.1"/>
    </source>
</evidence>
<proteinExistence type="inferred from homology"/>
<dbReference type="Pfam" id="PF00245">
    <property type="entry name" value="Alk_phosphatase"/>
    <property type="match status" value="2"/>
</dbReference>
<dbReference type="EMBL" id="CAXDID020000238">
    <property type="protein sequence ID" value="CAL6062179.1"/>
    <property type="molecule type" value="Genomic_DNA"/>
</dbReference>
<comment type="similarity">
    <text evidence="3">Belongs to the alkaline phosphatase family.</text>
</comment>
<dbReference type="InterPro" id="IPR017850">
    <property type="entry name" value="Alkaline_phosphatase_core_sf"/>
</dbReference>
<name>A0ABP1KHK7_9EUKA</name>
<dbReference type="EC" id="3.1.3.1" evidence="1"/>
<dbReference type="Proteomes" id="UP001642409">
    <property type="component" value="Unassembled WGS sequence"/>
</dbReference>
<evidence type="ECO:0000256" key="2">
    <source>
        <dbReference type="ARBA" id="ARBA00022553"/>
    </source>
</evidence>
<keyword evidence="4" id="KW-1133">Transmembrane helix</keyword>
<keyword evidence="6" id="KW-1185">Reference proteome</keyword>
<accession>A0ABP1KHK7</accession>
<evidence type="ECO:0000256" key="4">
    <source>
        <dbReference type="SAM" id="Phobius"/>
    </source>
</evidence>
<gene>
    <name evidence="5" type="ORF">HINF_LOCUS50064</name>
</gene>
<dbReference type="InterPro" id="IPR001952">
    <property type="entry name" value="Alkaline_phosphatase"/>
</dbReference>
<dbReference type="PRINTS" id="PR00113">
    <property type="entry name" value="ALKPHPHTASE"/>
</dbReference>
<dbReference type="PANTHER" id="PTHR11596">
    <property type="entry name" value="ALKALINE PHOSPHATASE"/>
    <property type="match status" value="1"/>
</dbReference>